<dbReference type="PANTHER" id="PTHR23028">
    <property type="entry name" value="ACETYLTRANSFERASE"/>
    <property type="match status" value="1"/>
</dbReference>
<dbReference type="Pfam" id="PF01757">
    <property type="entry name" value="Acyl_transf_3"/>
    <property type="match status" value="1"/>
</dbReference>
<feature type="transmembrane region" description="Helical" evidence="1">
    <location>
        <begin position="57"/>
        <end position="77"/>
    </location>
</feature>
<gene>
    <name evidence="3" type="ORF">HNQ01_001244</name>
</gene>
<evidence type="ECO:0000259" key="2">
    <source>
        <dbReference type="Pfam" id="PF01757"/>
    </source>
</evidence>
<evidence type="ECO:0000256" key="1">
    <source>
        <dbReference type="SAM" id="Phobius"/>
    </source>
</evidence>
<feature type="transmembrane region" description="Helical" evidence="1">
    <location>
        <begin position="230"/>
        <end position="251"/>
    </location>
</feature>
<proteinExistence type="predicted"/>
<evidence type="ECO:0000313" key="3">
    <source>
        <dbReference type="EMBL" id="NRT55532.1"/>
    </source>
</evidence>
<keyword evidence="1" id="KW-0812">Transmembrane</keyword>
<keyword evidence="1" id="KW-1133">Transmembrane helix</keyword>
<feature type="domain" description="Acyltransferase 3" evidence="2">
    <location>
        <begin position="17"/>
        <end position="336"/>
    </location>
</feature>
<feature type="transmembrane region" description="Helical" evidence="1">
    <location>
        <begin position="257"/>
        <end position="276"/>
    </location>
</feature>
<feature type="transmembrane region" description="Helical" evidence="1">
    <location>
        <begin position="288"/>
        <end position="309"/>
    </location>
</feature>
<protein>
    <submittedName>
        <fullName evidence="3">Peptidoglycan/LPS O-acetylase OafA/YrhL</fullName>
    </submittedName>
</protein>
<feature type="transmembrane region" description="Helical" evidence="1">
    <location>
        <begin position="315"/>
        <end position="337"/>
    </location>
</feature>
<dbReference type="InterPro" id="IPR002656">
    <property type="entry name" value="Acyl_transf_3_dom"/>
</dbReference>
<evidence type="ECO:0000313" key="4">
    <source>
        <dbReference type="Proteomes" id="UP001516061"/>
    </source>
</evidence>
<dbReference type="RefSeq" id="WP_173804503.1">
    <property type="nucleotide sequence ID" value="NZ_JABSNM010000004.1"/>
</dbReference>
<feature type="transmembrane region" description="Helical" evidence="1">
    <location>
        <begin position="199"/>
        <end position="218"/>
    </location>
</feature>
<dbReference type="EMBL" id="JABSNM010000004">
    <property type="protein sequence ID" value="NRT55532.1"/>
    <property type="molecule type" value="Genomic_DNA"/>
</dbReference>
<name>A0ABX2FZV9_9BURK</name>
<accession>A0ABX2FZV9</accession>
<feature type="transmembrane region" description="Helical" evidence="1">
    <location>
        <begin position="97"/>
        <end position="115"/>
    </location>
</feature>
<keyword evidence="4" id="KW-1185">Reference proteome</keyword>
<comment type="caution">
    <text evidence="3">The sequence shown here is derived from an EMBL/GenBank/DDBJ whole genome shotgun (WGS) entry which is preliminary data.</text>
</comment>
<organism evidence="3 4">
    <name type="scientific">Sphaerotilus uruguayifluvii</name>
    <dbReference type="NCBI Taxonomy" id="2735897"/>
    <lineage>
        <taxon>Bacteria</taxon>
        <taxon>Pseudomonadati</taxon>
        <taxon>Pseudomonadota</taxon>
        <taxon>Betaproteobacteria</taxon>
        <taxon>Burkholderiales</taxon>
        <taxon>Sphaerotilaceae</taxon>
        <taxon>Sphaerotilus</taxon>
    </lineage>
</organism>
<keyword evidence="1" id="KW-0472">Membrane</keyword>
<feature type="transmembrane region" description="Helical" evidence="1">
    <location>
        <begin position="21"/>
        <end position="37"/>
    </location>
</feature>
<dbReference type="Proteomes" id="UP001516061">
    <property type="component" value="Unassembled WGS sequence"/>
</dbReference>
<dbReference type="PANTHER" id="PTHR23028:SF53">
    <property type="entry name" value="ACYL_TRANSF_3 DOMAIN-CONTAINING PROTEIN"/>
    <property type="match status" value="1"/>
</dbReference>
<dbReference type="InterPro" id="IPR050879">
    <property type="entry name" value="Acyltransferase_3"/>
</dbReference>
<sequence>MTLKDPAAPTAAPRERNHEIDLLRGLACVSVVLFHFLHRGQLDDWIRDHAPRAVDQLAAYGYLGVHLFFIISGYVILMSAEGGGARAFVASRVARLYPAYWVAAALTAGLAWALQSPSFQVGWREFLVNLTMLTHLVWLHGEPPYVDGAYWSLAVEFQFYLLMLAVLLAGALARIEGLMAGWLLLSSLDFLRPMYLPELLLALKWAPLFCAGMLFRLIRQRGLDRRRYLMLWWCHFLVLARATTPEAMGWGGGGRETWGVALLLTLFFLVFWLIAARRWAMRASPLTVWAGLLTYPVYLLHQNIGYMLLEQLRPLWPSFAGRLALVLALVTLLAVLVQRGVERPLGAWLRRRLSPPRALPARAQAPGVALGQPQPSR</sequence>
<feature type="transmembrane region" description="Helical" evidence="1">
    <location>
        <begin position="159"/>
        <end position="184"/>
    </location>
</feature>
<reference evidence="3 4" key="1">
    <citation type="submission" date="2020-05" db="EMBL/GenBank/DDBJ databases">
        <title>Genomic Encyclopedia of Type Strains, Phase IV (KMG-V): Genome sequencing to study the core and pangenomes of soil and plant-associated prokaryotes.</title>
        <authorList>
            <person name="Whitman W."/>
        </authorList>
    </citation>
    <scope>NUCLEOTIDE SEQUENCE [LARGE SCALE GENOMIC DNA]</scope>
    <source>
        <strain evidence="3 4">C29</strain>
    </source>
</reference>